<evidence type="ECO:0000313" key="8">
    <source>
        <dbReference type="Proteomes" id="UP001500866"/>
    </source>
</evidence>
<reference evidence="7 8" key="1">
    <citation type="journal article" date="2019" name="Int. J. Syst. Evol. Microbiol.">
        <title>The Global Catalogue of Microorganisms (GCM) 10K type strain sequencing project: providing services to taxonomists for standard genome sequencing and annotation.</title>
        <authorList>
            <consortium name="The Broad Institute Genomics Platform"/>
            <consortium name="The Broad Institute Genome Sequencing Center for Infectious Disease"/>
            <person name="Wu L."/>
            <person name="Ma J."/>
        </authorList>
    </citation>
    <scope>NUCLEOTIDE SEQUENCE [LARGE SCALE GENOMIC DNA]</scope>
    <source>
        <strain evidence="7 8">JCM 15395</strain>
    </source>
</reference>
<proteinExistence type="inferred from homology"/>
<keyword evidence="8" id="KW-1185">Reference proteome</keyword>
<dbReference type="SUPFAM" id="SSF53056">
    <property type="entry name" value="beta-carbonic anhydrase, cab"/>
    <property type="match status" value="1"/>
</dbReference>
<evidence type="ECO:0000313" key="7">
    <source>
        <dbReference type="EMBL" id="GAA0594823.1"/>
    </source>
</evidence>
<dbReference type="EMBL" id="BAAADS010000006">
    <property type="protein sequence ID" value="GAA0594823.1"/>
    <property type="molecule type" value="Genomic_DNA"/>
</dbReference>
<evidence type="ECO:0000256" key="3">
    <source>
        <dbReference type="ARBA" id="ARBA00012925"/>
    </source>
</evidence>
<dbReference type="PANTHER" id="PTHR43175">
    <property type="entry name" value="CARBONIC ANHYDRASE"/>
    <property type="match status" value="1"/>
</dbReference>
<dbReference type="RefSeq" id="WP_343810633.1">
    <property type="nucleotide sequence ID" value="NZ_BAAADS010000006.1"/>
</dbReference>
<dbReference type="InterPro" id="IPR001765">
    <property type="entry name" value="Carbonic_anhydrase"/>
</dbReference>
<dbReference type="SMART" id="SM00947">
    <property type="entry name" value="Pro_CA"/>
    <property type="match status" value="1"/>
</dbReference>
<dbReference type="Pfam" id="PF00484">
    <property type="entry name" value="Pro_CA"/>
    <property type="match status" value="1"/>
</dbReference>
<evidence type="ECO:0000256" key="6">
    <source>
        <dbReference type="ARBA" id="ARBA00048348"/>
    </source>
</evidence>
<evidence type="ECO:0000256" key="5">
    <source>
        <dbReference type="ARBA" id="ARBA00022833"/>
    </source>
</evidence>
<name>A0ABN1FP21_9BACI</name>
<comment type="catalytic activity">
    <reaction evidence="6">
        <text>hydrogencarbonate + H(+) = CO2 + H2O</text>
        <dbReference type="Rhea" id="RHEA:10748"/>
        <dbReference type="ChEBI" id="CHEBI:15377"/>
        <dbReference type="ChEBI" id="CHEBI:15378"/>
        <dbReference type="ChEBI" id="CHEBI:16526"/>
        <dbReference type="ChEBI" id="CHEBI:17544"/>
        <dbReference type="EC" id="4.2.1.1"/>
    </reaction>
</comment>
<evidence type="ECO:0000256" key="4">
    <source>
        <dbReference type="ARBA" id="ARBA00022723"/>
    </source>
</evidence>
<evidence type="ECO:0000256" key="1">
    <source>
        <dbReference type="ARBA" id="ARBA00001947"/>
    </source>
</evidence>
<sequence length="187" mass="20809">MKLLDEILEYNEKFVKGREYAPFETGKFPDKKLLILSCMDTRLIELLPKSMNLENGDAKILKNPGAVVANPYDSIMRGILVGVYALKCEEMFLVGHKDCGMSSVNTADLVDKMKERGISKEQLDTIKEDGVDVHQFLAGFDNVEESVKHSVKTVTNHPLMPADVPVHGLVIDPKTGKLETVVNGYED</sequence>
<gene>
    <name evidence="7" type="ORF">GCM10009001_08690</name>
</gene>
<comment type="caution">
    <text evidence="7">The sequence shown here is derived from an EMBL/GenBank/DDBJ whole genome shotgun (WGS) entry which is preliminary data.</text>
</comment>
<dbReference type="EC" id="4.2.1.1" evidence="3"/>
<keyword evidence="5" id="KW-0862">Zinc</keyword>
<dbReference type="CDD" id="cd03379">
    <property type="entry name" value="beta_CA_cladeD"/>
    <property type="match status" value="1"/>
</dbReference>
<protein>
    <recommendedName>
        <fullName evidence="3">carbonic anhydrase</fullName>
        <ecNumber evidence="3">4.2.1.1</ecNumber>
    </recommendedName>
</protein>
<accession>A0ABN1FP21</accession>
<organism evidence="7 8">
    <name type="scientific">Virgibacillus siamensis</name>
    <dbReference type="NCBI Taxonomy" id="480071"/>
    <lineage>
        <taxon>Bacteria</taxon>
        <taxon>Bacillati</taxon>
        <taxon>Bacillota</taxon>
        <taxon>Bacilli</taxon>
        <taxon>Bacillales</taxon>
        <taxon>Bacillaceae</taxon>
        <taxon>Virgibacillus</taxon>
    </lineage>
</organism>
<dbReference type="PANTHER" id="PTHR43175:SF3">
    <property type="entry name" value="CARBON DISULFIDE HYDROLASE"/>
    <property type="match status" value="1"/>
</dbReference>
<dbReference type="InterPro" id="IPR036874">
    <property type="entry name" value="Carbonic_anhydrase_sf"/>
</dbReference>
<keyword evidence="4" id="KW-0479">Metal-binding</keyword>
<evidence type="ECO:0000256" key="2">
    <source>
        <dbReference type="ARBA" id="ARBA00006217"/>
    </source>
</evidence>
<dbReference type="Gene3D" id="3.40.1050.10">
    <property type="entry name" value="Carbonic anhydrase"/>
    <property type="match status" value="1"/>
</dbReference>
<dbReference type="Proteomes" id="UP001500866">
    <property type="component" value="Unassembled WGS sequence"/>
</dbReference>
<comment type="similarity">
    <text evidence="2">Belongs to the beta-class carbonic anhydrase family.</text>
</comment>
<comment type="cofactor">
    <cofactor evidence="1">
        <name>Zn(2+)</name>
        <dbReference type="ChEBI" id="CHEBI:29105"/>
    </cofactor>
</comment>